<evidence type="ECO:0000313" key="4">
    <source>
        <dbReference type="EMBL" id="KDC50101.1"/>
    </source>
</evidence>
<organism evidence="4 5">
    <name type="scientific">Pseudoalteromonas fuliginea</name>
    <dbReference type="NCBI Taxonomy" id="1872678"/>
    <lineage>
        <taxon>Bacteria</taxon>
        <taxon>Pseudomonadati</taxon>
        <taxon>Pseudomonadota</taxon>
        <taxon>Gammaproteobacteria</taxon>
        <taxon>Alteromonadales</taxon>
        <taxon>Pseudoalteromonadaceae</taxon>
        <taxon>Pseudoalteromonas</taxon>
    </lineage>
</organism>
<evidence type="ECO:0000256" key="2">
    <source>
        <dbReference type="ARBA" id="ARBA00024200"/>
    </source>
</evidence>
<protein>
    <recommendedName>
        <fullName evidence="3">Molybdopterin synthase sulfur carrier subunit</fullName>
    </recommendedName>
</protein>
<dbReference type="SUPFAM" id="SSF54285">
    <property type="entry name" value="MoaD/ThiS"/>
    <property type="match status" value="1"/>
</dbReference>
<dbReference type="Gene3D" id="3.10.20.30">
    <property type="match status" value="1"/>
</dbReference>
<sequence length="99" mass="11046">MVVGSAINPNNVIYSAGKVELLFFGQLKERLKCSKLSLEIEQPLTISELKLRLVSQYPHWQPWLDERELLAALNQTMSSSDEIVKAGDELAFFPPVTGG</sequence>
<dbReference type="PANTHER" id="PTHR33359:SF1">
    <property type="entry name" value="MOLYBDOPTERIN SYNTHASE SULFUR CARRIER SUBUNIT"/>
    <property type="match status" value="1"/>
</dbReference>
<gene>
    <name evidence="4" type="ORF">DC53_13970</name>
</gene>
<evidence type="ECO:0000256" key="1">
    <source>
        <dbReference type="ARBA" id="ARBA00022741"/>
    </source>
</evidence>
<dbReference type="PANTHER" id="PTHR33359">
    <property type="entry name" value="MOLYBDOPTERIN SYNTHASE SULFUR CARRIER SUBUNIT"/>
    <property type="match status" value="1"/>
</dbReference>
<evidence type="ECO:0000313" key="5">
    <source>
        <dbReference type="Proteomes" id="UP000027154"/>
    </source>
</evidence>
<dbReference type="InterPro" id="IPR012675">
    <property type="entry name" value="Beta-grasp_dom_sf"/>
</dbReference>
<dbReference type="InterPro" id="IPR003749">
    <property type="entry name" value="ThiS/MoaD-like"/>
</dbReference>
<dbReference type="Pfam" id="PF02597">
    <property type="entry name" value="ThiS"/>
    <property type="match status" value="1"/>
</dbReference>
<dbReference type="Proteomes" id="UP000027154">
    <property type="component" value="Unassembled WGS sequence"/>
</dbReference>
<comment type="caution">
    <text evidence="4">The sequence shown here is derived from an EMBL/GenBank/DDBJ whole genome shotgun (WGS) entry which is preliminary data.</text>
</comment>
<evidence type="ECO:0000256" key="3">
    <source>
        <dbReference type="ARBA" id="ARBA00024247"/>
    </source>
</evidence>
<dbReference type="InterPro" id="IPR044672">
    <property type="entry name" value="MOCS2A"/>
</dbReference>
<dbReference type="AlphaFoldDB" id="A0ABD3Y811"/>
<keyword evidence="1" id="KW-0547">Nucleotide-binding</keyword>
<proteinExistence type="inferred from homology"/>
<comment type="similarity">
    <text evidence="2">Belongs to the MoaD family.</text>
</comment>
<name>A0ABD3Y811_9GAMM</name>
<dbReference type="GO" id="GO:0000166">
    <property type="term" value="F:nucleotide binding"/>
    <property type="evidence" value="ECO:0007669"/>
    <property type="project" value="UniProtKB-KW"/>
</dbReference>
<dbReference type="CDD" id="cd00754">
    <property type="entry name" value="Ubl_MoaD"/>
    <property type="match status" value="1"/>
</dbReference>
<dbReference type="EMBL" id="JJNZ01000047">
    <property type="protein sequence ID" value="KDC50101.1"/>
    <property type="molecule type" value="Genomic_DNA"/>
</dbReference>
<dbReference type="InterPro" id="IPR016155">
    <property type="entry name" value="Mopterin_synth/thiamin_S_b"/>
</dbReference>
<reference evidence="4 5" key="1">
    <citation type="submission" date="2014-04" db="EMBL/GenBank/DDBJ databases">
        <title>Pseudoalteromonas galatheae sp. nov., isolated from a deep-sea polychaete near Canal Concepcion, Chile.</title>
        <authorList>
            <person name="Machado H.R."/>
            <person name="Gram L."/>
            <person name="Vynne N.G."/>
        </authorList>
    </citation>
    <scope>NUCLEOTIDE SEQUENCE [LARGE SCALE GENOMIC DNA]</scope>
    <source>
        <strain evidence="4 5">KMM216</strain>
    </source>
</reference>
<dbReference type="RefSeq" id="WP_033030654.1">
    <property type="nucleotide sequence ID" value="NZ_JJNZ01000047.1"/>
</dbReference>
<accession>A0ABD3Y811</accession>